<sequence length="396" mass="46989">MSFARYFETQTPLLPQCCKFLADELAMYYAYLQNDNVDPVKVHVVKNEIHVNDEGFVKMYRLNVVFDFDHLHNTTPRQIEHYIDATRSTTLSEHEKRLFKLLTRDRWYKGDFVRLKKMLTQQCVKDLVDFACNVLWERCYENHYTLGQQLSIRITTKLIQSGLDFKHQTGRQEESAVLRGWNNVNFEKFINSINSISDVIKRHRCSRKYIVFELTPDEIGCEKIKDNLNEQFSLIRNGNVDNLCAIEIDNDKNSMMYLKKFKQLLSEKLVNVLFVTDVEYYLRNGNYPFYLYNSLKLYYYCLTNKFVFEKQDYEIIFLLNLIISLEWHNGGHLNSFTLEKSNIYNPLELSTRRLNSIKRAATQSRTLLNDSEIKIDFIKGKRIKTGTHYGHRLVTM</sequence>
<name>S5MQ35_9ABAC</name>
<dbReference type="RefSeq" id="YP_008378247.1">
    <property type="nucleotide sequence ID" value="NC_021923.1"/>
</dbReference>
<dbReference type="GeneID" id="16489433"/>
<dbReference type="KEGG" id="vg:16489433"/>
<gene>
    <name evidence="1" type="ORF">Hesp031</name>
</gene>
<dbReference type="InterPro" id="IPR007799">
    <property type="entry name" value="Baculo_p47"/>
</dbReference>
<organism evidence="1 2">
    <name type="scientific">Hemileuca sp. nucleopolyhedrovirus</name>
    <dbReference type="NCBI Taxonomy" id="1367203"/>
    <lineage>
        <taxon>Viruses</taxon>
        <taxon>Viruses incertae sedis</taxon>
        <taxon>Naldaviricetes</taxon>
        <taxon>Lefavirales</taxon>
        <taxon>Baculoviridae</taxon>
        <taxon>Alphabaculovirus</taxon>
        <taxon>Alphabaculovirus heleucae</taxon>
        <taxon>Hemileuca species nucleopolyhedrovirus</taxon>
    </lineage>
</organism>
<dbReference type="EMBL" id="KF158713">
    <property type="protein sequence ID" value="AGR56783.1"/>
    <property type="molecule type" value="Genomic_DNA"/>
</dbReference>
<evidence type="ECO:0000313" key="2">
    <source>
        <dbReference type="Proteomes" id="UP000203768"/>
    </source>
</evidence>
<protein>
    <submittedName>
        <fullName evidence="1">p47</fullName>
    </submittedName>
</protein>
<reference evidence="1 2" key="1">
    <citation type="journal article" date="2013" name="Virus Genes">
        <title>The genome of a baculovirus isolated from Hemileuca sp. encodes a serpin ortholog.</title>
        <authorList>
            <person name="Rohrmann G.F."/>
            <person name="Erlandson M.A."/>
            <person name="Theilmann D.A."/>
        </authorList>
    </citation>
    <scope>NUCLEOTIDE SEQUENCE [LARGE SCALE GENOMIC DNA]</scope>
</reference>
<accession>S5MQ35</accession>
<proteinExistence type="predicted"/>
<dbReference type="Pfam" id="PF05112">
    <property type="entry name" value="Baculo_p47"/>
    <property type="match status" value="1"/>
</dbReference>
<dbReference type="Proteomes" id="UP000203768">
    <property type="component" value="Segment"/>
</dbReference>
<dbReference type="OrthoDB" id="6161at10239"/>
<dbReference type="GO" id="GO:0046782">
    <property type="term" value="P:regulation of viral transcription"/>
    <property type="evidence" value="ECO:0007669"/>
    <property type="project" value="InterPro"/>
</dbReference>
<keyword evidence="2" id="KW-1185">Reference proteome</keyword>
<evidence type="ECO:0000313" key="1">
    <source>
        <dbReference type="EMBL" id="AGR56783.1"/>
    </source>
</evidence>